<accession>X1MKC6</accession>
<evidence type="ECO:0000256" key="1">
    <source>
        <dbReference type="SAM" id="Phobius"/>
    </source>
</evidence>
<dbReference type="AlphaFoldDB" id="X1MKC6"/>
<organism evidence="2">
    <name type="scientific">marine sediment metagenome</name>
    <dbReference type="NCBI Taxonomy" id="412755"/>
    <lineage>
        <taxon>unclassified sequences</taxon>
        <taxon>metagenomes</taxon>
        <taxon>ecological metagenomes</taxon>
    </lineage>
</organism>
<evidence type="ECO:0000313" key="2">
    <source>
        <dbReference type="EMBL" id="GAI18486.1"/>
    </source>
</evidence>
<keyword evidence="1" id="KW-0812">Transmembrane</keyword>
<protein>
    <submittedName>
        <fullName evidence="2">Uncharacterized protein</fullName>
    </submittedName>
</protein>
<sequence>MKLTGASMIALGNLTSEEWLLVLSIIITVLGMIQDYLKDRKK</sequence>
<comment type="caution">
    <text evidence="2">The sequence shown here is derived from an EMBL/GenBank/DDBJ whole genome shotgun (WGS) entry which is preliminary data.</text>
</comment>
<keyword evidence="1" id="KW-1133">Transmembrane helix</keyword>
<name>X1MKC6_9ZZZZ</name>
<gene>
    <name evidence="2" type="ORF">S06H3_34640</name>
</gene>
<proteinExistence type="predicted"/>
<keyword evidence="1" id="KW-0472">Membrane</keyword>
<feature type="transmembrane region" description="Helical" evidence="1">
    <location>
        <begin position="20"/>
        <end position="37"/>
    </location>
</feature>
<dbReference type="EMBL" id="BARV01020814">
    <property type="protein sequence ID" value="GAI18486.1"/>
    <property type="molecule type" value="Genomic_DNA"/>
</dbReference>
<reference evidence="2" key="1">
    <citation type="journal article" date="2014" name="Front. Microbiol.">
        <title>High frequency of phylogenetically diverse reductive dehalogenase-homologous genes in deep subseafloor sedimentary metagenomes.</title>
        <authorList>
            <person name="Kawai M."/>
            <person name="Futagami T."/>
            <person name="Toyoda A."/>
            <person name="Takaki Y."/>
            <person name="Nishi S."/>
            <person name="Hori S."/>
            <person name="Arai W."/>
            <person name="Tsubouchi T."/>
            <person name="Morono Y."/>
            <person name="Uchiyama I."/>
            <person name="Ito T."/>
            <person name="Fujiyama A."/>
            <person name="Inagaki F."/>
            <person name="Takami H."/>
        </authorList>
    </citation>
    <scope>NUCLEOTIDE SEQUENCE</scope>
    <source>
        <strain evidence="2">Expedition CK06-06</strain>
    </source>
</reference>